<dbReference type="Pfam" id="PF01965">
    <property type="entry name" value="DJ-1_PfpI"/>
    <property type="match status" value="1"/>
</dbReference>
<evidence type="ECO:0000256" key="2">
    <source>
        <dbReference type="ARBA" id="ARBA00023239"/>
    </source>
</evidence>
<evidence type="ECO:0000256" key="3">
    <source>
        <dbReference type="ARBA" id="ARBA00038493"/>
    </source>
</evidence>
<dbReference type="GO" id="GO:0019243">
    <property type="term" value="P:methylglyoxal catabolic process to D-lactate via S-lactoyl-glutathione"/>
    <property type="evidence" value="ECO:0007669"/>
    <property type="project" value="TreeGrafter"/>
</dbReference>
<dbReference type="InterPro" id="IPR002818">
    <property type="entry name" value="DJ-1/PfpI"/>
</dbReference>
<sequence>MRQLVSIVLVLFTCSCHQKQTYNQKEGNVTQTTIASNHIGKILFITSNQHTYGDTDINAANHFAELVLAYDEFERAGYDVDFVSPEGGPIPIGYLNTSDSIEKKYLYDFNFMELLKTTMKPSDVVPEDYQAVYYGGGGAAMFGVPENKLIQRISMEIYEKNKGVISAICHGSAGLVNLKTSEGEYIYKNKKVNGFPDLFENMEATYYKQFPFSIQQLLTERGGDFQYSKEGWDNFSIADDRLITGQDPTAAASVAQLVINKLKSIQNP</sequence>
<dbReference type="SUPFAM" id="SSF52317">
    <property type="entry name" value="Class I glutamine amidotransferase-like"/>
    <property type="match status" value="1"/>
</dbReference>
<dbReference type="STRING" id="570519.SAMN04488116_2731"/>
<dbReference type="AlphaFoldDB" id="A0A1M5N9C4"/>
<keyword evidence="1" id="KW-0346">Stress response</keyword>
<dbReference type="PANTHER" id="PTHR48094">
    <property type="entry name" value="PROTEIN/NUCLEIC ACID DEGLYCASE DJ-1-RELATED"/>
    <property type="match status" value="1"/>
</dbReference>
<dbReference type="PROSITE" id="PS51257">
    <property type="entry name" value="PROKAR_LIPOPROTEIN"/>
    <property type="match status" value="1"/>
</dbReference>
<comment type="similarity">
    <text evidence="3">Belongs to the peptidase C56 family. HSP31-like subfamily.</text>
</comment>
<dbReference type="Proteomes" id="UP000184532">
    <property type="component" value="Unassembled WGS sequence"/>
</dbReference>
<dbReference type="EMBL" id="FQWL01000004">
    <property type="protein sequence ID" value="SHG86111.1"/>
    <property type="molecule type" value="Genomic_DNA"/>
</dbReference>
<dbReference type="GO" id="GO:0008233">
    <property type="term" value="F:peptidase activity"/>
    <property type="evidence" value="ECO:0007669"/>
    <property type="project" value="UniProtKB-KW"/>
</dbReference>
<dbReference type="RefSeq" id="WP_073180555.1">
    <property type="nucleotide sequence ID" value="NZ_FQWL01000004.1"/>
</dbReference>
<name>A0A1M5N9C4_9FLAO</name>
<evidence type="ECO:0000313" key="6">
    <source>
        <dbReference type="Proteomes" id="UP000184532"/>
    </source>
</evidence>
<dbReference type="GO" id="GO:0019172">
    <property type="term" value="F:glyoxalase III activity"/>
    <property type="evidence" value="ECO:0007669"/>
    <property type="project" value="TreeGrafter"/>
</dbReference>
<evidence type="ECO:0000256" key="1">
    <source>
        <dbReference type="ARBA" id="ARBA00023016"/>
    </source>
</evidence>
<keyword evidence="6" id="KW-1185">Reference proteome</keyword>
<dbReference type="OrthoDB" id="9792284at2"/>
<dbReference type="InterPro" id="IPR050325">
    <property type="entry name" value="Prot/Nucl_acid_deglycase"/>
</dbReference>
<keyword evidence="5" id="KW-0378">Hydrolase</keyword>
<dbReference type="GO" id="GO:0005737">
    <property type="term" value="C:cytoplasm"/>
    <property type="evidence" value="ECO:0007669"/>
    <property type="project" value="TreeGrafter"/>
</dbReference>
<dbReference type="CDD" id="cd03141">
    <property type="entry name" value="GATase1_Hsp31_like"/>
    <property type="match status" value="1"/>
</dbReference>
<dbReference type="Gene3D" id="3.40.50.880">
    <property type="match status" value="1"/>
</dbReference>
<organism evidence="5 6">
    <name type="scientific">Flagellimonas flava</name>
    <dbReference type="NCBI Taxonomy" id="570519"/>
    <lineage>
        <taxon>Bacteria</taxon>
        <taxon>Pseudomonadati</taxon>
        <taxon>Bacteroidota</taxon>
        <taxon>Flavobacteriia</taxon>
        <taxon>Flavobacteriales</taxon>
        <taxon>Flavobacteriaceae</taxon>
        <taxon>Flagellimonas</taxon>
    </lineage>
</organism>
<feature type="domain" description="DJ-1/PfpI" evidence="4">
    <location>
        <begin position="65"/>
        <end position="258"/>
    </location>
</feature>
<gene>
    <name evidence="5" type="ORF">SAMN04488116_2731</name>
</gene>
<dbReference type="GO" id="GO:0006508">
    <property type="term" value="P:proteolysis"/>
    <property type="evidence" value="ECO:0007669"/>
    <property type="project" value="UniProtKB-KW"/>
</dbReference>
<accession>A0A1M5N9C4</accession>
<proteinExistence type="inferred from homology"/>
<keyword evidence="2" id="KW-0456">Lyase</keyword>
<evidence type="ECO:0000313" key="5">
    <source>
        <dbReference type="EMBL" id="SHG86111.1"/>
    </source>
</evidence>
<protein>
    <submittedName>
        <fullName evidence="5">Putative intracellular protease/amidase</fullName>
    </submittedName>
</protein>
<dbReference type="InterPro" id="IPR029062">
    <property type="entry name" value="Class_I_gatase-like"/>
</dbReference>
<reference evidence="6" key="1">
    <citation type="submission" date="2016-11" db="EMBL/GenBank/DDBJ databases">
        <authorList>
            <person name="Varghese N."/>
            <person name="Submissions S."/>
        </authorList>
    </citation>
    <scope>NUCLEOTIDE SEQUENCE [LARGE SCALE GENOMIC DNA]</scope>
    <source>
        <strain evidence="6">DSM 22638</strain>
    </source>
</reference>
<keyword evidence="5" id="KW-0645">Protease</keyword>
<evidence type="ECO:0000259" key="4">
    <source>
        <dbReference type="Pfam" id="PF01965"/>
    </source>
</evidence>
<dbReference type="PANTHER" id="PTHR48094:SF11">
    <property type="entry name" value="GLUTATHIONE-INDEPENDENT GLYOXALASE HSP31-RELATED"/>
    <property type="match status" value="1"/>
</dbReference>